<dbReference type="Pfam" id="PF13650">
    <property type="entry name" value="Asp_protease_2"/>
    <property type="match status" value="1"/>
</dbReference>
<feature type="region of interest" description="Disordered" evidence="3">
    <location>
        <begin position="367"/>
        <end position="386"/>
    </location>
</feature>
<dbReference type="Proteomes" id="UP000316609">
    <property type="component" value="Unassembled WGS sequence"/>
</dbReference>
<dbReference type="GO" id="GO:0016020">
    <property type="term" value="C:membrane"/>
    <property type="evidence" value="ECO:0007669"/>
    <property type="project" value="UniProtKB-SubCell"/>
</dbReference>
<dbReference type="Gene3D" id="3.40.710.10">
    <property type="entry name" value="DD-peptidase/beta-lactamase superfamily"/>
    <property type="match status" value="1"/>
</dbReference>
<dbReference type="InterPro" id="IPR021109">
    <property type="entry name" value="Peptidase_aspartic_dom_sf"/>
</dbReference>
<dbReference type="InterPro" id="IPR034122">
    <property type="entry name" value="Retropepsin-like_bacterial"/>
</dbReference>
<feature type="compositionally biased region" description="Low complexity" evidence="3">
    <location>
        <begin position="767"/>
        <end position="779"/>
    </location>
</feature>
<comment type="subcellular location">
    <subcellularLocation>
        <location evidence="1">Membrane</location>
    </subcellularLocation>
</comment>
<feature type="compositionally biased region" description="Basic and acidic residues" evidence="3">
    <location>
        <begin position="745"/>
        <end position="765"/>
    </location>
</feature>
<dbReference type="PANTHER" id="PTHR46825:SF11">
    <property type="entry name" value="PENICILLIN-BINDING PROTEIN 4"/>
    <property type="match status" value="1"/>
</dbReference>
<comment type="caution">
    <text evidence="5">The sequence shown here is derived from an EMBL/GenBank/DDBJ whole genome shotgun (WGS) entry which is preliminary data.</text>
</comment>
<dbReference type="AlphaFoldDB" id="A0A538TTQ3"/>
<evidence type="ECO:0000256" key="3">
    <source>
        <dbReference type="SAM" id="MobiDB-lite"/>
    </source>
</evidence>
<dbReference type="SUPFAM" id="SSF56601">
    <property type="entry name" value="beta-lactamase/transpeptidase-like"/>
    <property type="match status" value="1"/>
</dbReference>
<dbReference type="InterPro" id="IPR012338">
    <property type="entry name" value="Beta-lactam/transpept-like"/>
</dbReference>
<gene>
    <name evidence="5" type="ORF">E6K78_05720</name>
</gene>
<feature type="domain" description="Beta-lactamase-related" evidence="4">
    <location>
        <begin position="176"/>
        <end position="433"/>
    </location>
</feature>
<evidence type="ECO:0000256" key="2">
    <source>
        <dbReference type="ARBA" id="ARBA00023136"/>
    </source>
</evidence>
<reference evidence="5 6" key="1">
    <citation type="journal article" date="2019" name="Nat. Microbiol.">
        <title>Mediterranean grassland soil C-N compound turnover is dependent on rainfall and depth, and is mediated by genomically divergent microorganisms.</title>
        <authorList>
            <person name="Diamond S."/>
            <person name="Andeer P.F."/>
            <person name="Li Z."/>
            <person name="Crits-Christoph A."/>
            <person name="Burstein D."/>
            <person name="Anantharaman K."/>
            <person name="Lane K.R."/>
            <person name="Thomas B.C."/>
            <person name="Pan C."/>
            <person name="Northen T.R."/>
            <person name="Banfield J.F."/>
        </authorList>
    </citation>
    <scope>NUCLEOTIDE SEQUENCE [LARGE SCALE GENOMIC DNA]</scope>
    <source>
        <strain evidence="5">WS_8</strain>
    </source>
</reference>
<dbReference type="PANTHER" id="PTHR46825">
    <property type="entry name" value="D-ALANYL-D-ALANINE-CARBOXYPEPTIDASE/ENDOPEPTIDASE AMPH"/>
    <property type="match status" value="1"/>
</dbReference>
<proteinExistence type="predicted"/>
<evidence type="ECO:0000313" key="6">
    <source>
        <dbReference type="Proteomes" id="UP000316609"/>
    </source>
</evidence>
<protein>
    <recommendedName>
        <fullName evidence="4">Beta-lactamase-related domain-containing protein</fullName>
    </recommendedName>
</protein>
<evidence type="ECO:0000259" key="4">
    <source>
        <dbReference type="Pfam" id="PF00144"/>
    </source>
</evidence>
<sequence>MGDTDMKPAVRSLLLLLALAVVPGATPSTFSFPATEPGRRVAAYFTAFNTGREEAVRAFIEANVSKAALARRPIQERLAVYRDMRDEHRQLTPVRVVASGDDHLEVVARTAKGVMLDMTFLFEAASPHSFTGLRVESGDAGDEGRATAPATPLSDAAAVRAWSATLDSLSRAGEFSGAVLFAKGDAVLFQSAYGYASRERQTPNRVDTKFNLGSLNKVFTKLAIAQLVDQGKVKLDDTIDHYLPDYPSAAATRVTVRQLLDHRGGIGDIFGEAYDRADKSKLRTVADWIPFFRDQPLAFTPGTQQQYSNGGYVLLGAIIEKASGESYYDYMRRHVYEPLGLKSTDHYAKDDRVANLATGYTRRLPGMESRSAGWTSNEPTRPLRGSPAGGGYSTLGDLLAFTRALRAGKVLNPERLRDGFSELAPGANGEMALGIGGGALGLNAAVEMSGPYTIIALANLDPPAAERAAATLRRWLPMPRGGQSIRVGGGAYGGGLGAPMSTGAGERVGVGGADAPDVVAVMSGPDHESPERTLIPEAGAHVEMSRSDHLPAVSVMVNGRGPYRFAIDTGGGGLASVDSALAAALHLETIGRVRAGDPSGRNAVLVDRVRLESLTIGEARFEGVVAAVRAGRLRRLGQPIDGILGFGLFQECLLTLDYPANRVRLERGELPAPNGQDVLALERRHGIPSVRLQVDSRVRAPGGGACAHHRQRVRHQGCGAEGLGATRPLRIPGGDGGVPTGLSNGERRGARAEGFPRDVRPEKRTHAPGARDLAAARAAEPTVSASPRPWRSTPVPRTPRAGNTSRSRRGRRPGDHRPTSHAWRSRRLPSAEPIARPRRRRWLGSGPLAPGAHTCGPTGKRGRRIRHLPLLPAHLPQRRVDLVRGRFAEADDVSLFVDRRGDGQPAARRSKVGHYAILPQVCMRLGRGLTVAHHLSALVHGIGVGRATAQRSQVGHRPPLPHEHTGRQVRCIAFHEHSATRVDVAG</sequence>
<dbReference type="InterPro" id="IPR050491">
    <property type="entry name" value="AmpC-like"/>
</dbReference>
<evidence type="ECO:0000313" key="5">
    <source>
        <dbReference type="EMBL" id="TMQ67006.1"/>
    </source>
</evidence>
<dbReference type="InterPro" id="IPR001466">
    <property type="entry name" value="Beta-lactam-related"/>
</dbReference>
<dbReference type="Pfam" id="PF00144">
    <property type="entry name" value="Beta-lactamase"/>
    <property type="match status" value="1"/>
</dbReference>
<organism evidence="5 6">
    <name type="scientific">Eiseniibacteriota bacterium</name>
    <dbReference type="NCBI Taxonomy" id="2212470"/>
    <lineage>
        <taxon>Bacteria</taxon>
        <taxon>Candidatus Eiseniibacteriota</taxon>
    </lineage>
</organism>
<accession>A0A538TTQ3</accession>
<dbReference type="EMBL" id="VBOY01000050">
    <property type="protein sequence ID" value="TMQ67006.1"/>
    <property type="molecule type" value="Genomic_DNA"/>
</dbReference>
<dbReference type="Gene3D" id="2.40.70.10">
    <property type="entry name" value="Acid Proteases"/>
    <property type="match status" value="1"/>
</dbReference>
<dbReference type="CDD" id="cd05483">
    <property type="entry name" value="retropepsin_like_bacteria"/>
    <property type="match status" value="1"/>
</dbReference>
<feature type="region of interest" description="Disordered" evidence="3">
    <location>
        <begin position="719"/>
        <end position="864"/>
    </location>
</feature>
<keyword evidence="2" id="KW-0472">Membrane</keyword>
<name>A0A538TTQ3_UNCEI</name>
<evidence type="ECO:0000256" key="1">
    <source>
        <dbReference type="ARBA" id="ARBA00004370"/>
    </source>
</evidence>